<protein>
    <recommendedName>
        <fullName evidence="4">Ran gtpase-activating protein</fullName>
    </recommendedName>
</protein>
<comment type="caution">
    <text evidence="2">The sequence shown here is derived from an EMBL/GenBank/DDBJ whole genome shotgun (WGS) entry which is preliminary data.</text>
</comment>
<dbReference type="EMBL" id="JARKHS020023802">
    <property type="protein sequence ID" value="KAK8768514.1"/>
    <property type="molecule type" value="Genomic_DNA"/>
</dbReference>
<accession>A0AAQ4E1C4</accession>
<dbReference type="AlphaFoldDB" id="A0AAQ4E1C4"/>
<evidence type="ECO:0000313" key="3">
    <source>
        <dbReference type="Proteomes" id="UP001321473"/>
    </source>
</evidence>
<evidence type="ECO:0000313" key="2">
    <source>
        <dbReference type="EMBL" id="KAK8768514.1"/>
    </source>
</evidence>
<dbReference type="Gene3D" id="3.80.10.10">
    <property type="entry name" value="Ribonuclease Inhibitor"/>
    <property type="match status" value="2"/>
</dbReference>
<dbReference type="InterPro" id="IPR052201">
    <property type="entry name" value="LRR-containing_regulator"/>
</dbReference>
<proteinExistence type="predicted"/>
<reference evidence="2 3" key="1">
    <citation type="journal article" date="2023" name="Arcadia Sci">
        <title>De novo assembly of a long-read Amblyomma americanum tick genome.</title>
        <authorList>
            <person name="Chou S."/>
            <person name="Poskanzer K.E."/>
            <person name="Rollins M."/>
            <person name="Thuy-Boun P.S."/>
        </authorList>
    </citation>
    <scope>NUCLEOTIDE SEQUENCE [LARGE SCALE GENOMIC DNA]</scope>
    <source>
        <strain evidence="2">F_SG_1</strain>
        <tissue evidence="2">Salivary glands</tissue>
    </source>
</reference>
<evidence type="ECO:0008006" key="4">
    <source>
        <dbReference type="Google" id="ProtNLM"/>
    </source>
</evidence>
<dbReference type="InterPro" id="IPR032675">
    <property type="entry name" value="LRR_dom_sf"/>
</dbReference>
<dbReference type="SUPFAM" id="SSF52047">
    <property type="entry name" value="RNI-like"/>
    <property type="match status" value="1"/>
</dbReference>
<sequence length="531" mass="58559">MRMWSHSAVRLPALHSLNVSGVTFDDDVAHTLGSYVARTTTLKGIALNDVSINGMDVLTPSTVLRAAVQSSSLKSFTVRSFTILAEEVEAMAAALTRPPSACASRPTPTSTSRLESLTFLGCATDTPRLQRAYATLIGGVLLELKIKACNLDHVFTFNAASRLRVDSRLRVLDVRDNDLAASSICALVRALEVNSTLKTMACTLCGFMEDLELLTLFNTIREVGASSRIEVDWWNPHPSHVAQSRALCRVSTLSLDLDICRAEDAKSLFEALTSATNGISAGIQCGDHVEHAVVQTLVDVLGKAKVIRDLNLLLDWPENYIVSVLRSLEQNCSVSELEISRTTFRRKSAKALARLVAQNRMLNKICVDLDEDDCCELPDVRVVCRELKEAIPRNRFLTSLEVIWEDSNRASDLVVKAALRRNKALVNQAVHFVLGSHNRQDVLAFETLQYSRAVVKDLIEGGAECDEASANEKINEARRRLAVNYFIFTGIVKAKIVCRRHPKGKPRLDELGKNLLALICSYLSLTDVLDI</sequence>
<evidence type="ECO:0000256" key="1">
    <source>
        <dbReference type="ARBA" id="ARBA00022737"/>
    </source>
</evidence>
<dbReference type="PANTHER" id="PTHR24111:SF0">
    <property type="entry name" value="LEUCINE-RICH REPEAT-CONTAINING PROTEIN"/>
    <property type="match status" value="1"/>
</dbReference>
<organism evidence="2 3">
    <name type="scientific">Amblyomma americanum</name>
    <name type="common">Lone star tick</name>
    <dbReference type="NCBI Taxonomy" id="6943"/>
    <lineage>
        <taxon>Eukaryota</taxon>
        <taxon>Metazoa</taxon>
        <taxon>Ecdysozoa</taxon>
        <taxon>Arthropoda</taxon>
        <taxon>Chelicerata</taxon>
        <taxon>Arachnida</taxon>
        <taxon>Acari</taxon>
        <taxon>Parasitiformes</taxon>
        <taxon>Ixodida</taxon>
        <taxon>Ixodoidea</taxon>
        <taxon>Ixodidae</taxon>
        <taxon>Amblyomminae</taxon>
        <taxon>Amblyomma</taxon>
    </lineage>
</organism>
<dbReference type="Proteomes" id="UP001321473">
    <property type="component" value="Unassembled WGS sequence"/>
</dbReference>
<keyword evidence="3" id="KW-1185">Reference proteome</keyword>
<gene>
    <name evidence="2" type="ORF">V5799_015019</name>
</gene>
<name>A0AAQ4E1C4_AMBAM</name>
<keyword evidence="1" id="KW-0677">Repeat</keyword>
<dbReference type="PANTHER" id="PTHR24111">
    <property type="entry name" value="LEUCINE-RICH REPEAT-CONTAINING PROTEIN 34"/>
    <property type="match status" value="1"/>
</dbReference>